<dbReference type="Proteomes" id="UP000008229">
    <property type="component" value="Chromosome"/>
</dbReference>
<dbReference type="Gene3D" id="1.10.260.40">
    <property type="entry name" value="lambda repressor-like DNA-binding domains"/>
    <property type="match status" value="1"/>
</dbReference>
<accession>D3FEB2</accession>
<evidence type="ECO:0000313" key="2">
    <source>
        <dbReference type="EMBL" id="ADB53604.1"/>
    </source>
</evidence>
<dbReference type="InterPro" id="IPR010982">
    <property type="entry name" value="Lambda_DNA-bd_dom_sf"/>
</dbReference>
<dbReference type="GO" id="GO:0003677">
    <property type="term" value="F:DNA binding"/>
    <property type="evidence" value="ECO:0007669"/>
    <property type="project" value="InterPro"/>
</dbReference>
<evidence type="ECO:0000313" key="3">
    <source>
        <dbReference type="Proteomes" id="UP000008229"/>
    </source>
</evidence>
<dbReference type="PROSITE" id="PS50943">
    <property type="entry name" value="HTH_CROC1"/>
    <property type="match status" value="1"/>
</dbReference>
<dbReference type="EMBL" id="CP001854">
    <property type="protein sequence ID" value="ADB53604.1"/>
    <property type="molecule type" value="Genomic_DNA"/>
</dbReference>
<reference evidence="2 3" key="1">
    <citation type="journal article" date="2010" name="Stand. Genomic Sci.">
        <title>Complete genome sequence of Conexibacter woesei type strain (ID131577).</title>
        <authorList>
            <person name="Pukall R."/>
            <person name="Lapidus A."/>
            <person name="Glavina Del Rio T."/>
            <person name="Copeland A."/>
            <person name="Tice H."/>
            <person name="Cheng J.-F."/>
            <person name="Lucas S."/>
            <person name="Chen F."/>
            <person name="Nolan M."/>
            <person name="Bruce D."/>
            <person name="Goodwin L."/>
            <person name="Pitluck S."/>
            <person name="Mavromatis K."/>
            <person name="Ivanova N."/>
            <person name="Ovchinnikova G."/>
            <person name="Pati A."/>
            <person name="Chen A."/>
            <person name="Palaniappan K."/>
            <person name="Land M."/>
            <person name="Hauser L."/>
            <person name="Chang Y.-J."/>
            <person name="Jeffries C.D."/>
            <person name="Chain P."/>
            <person name="Meincke L."/>
            <person name="Sims D."/>
            <person name="Brettin T."/>
            <person name="Detter J.C."/>
            <person name="Rohde M."/>
            <person name="Goeker M."/>
            <person name="Bristow J."/>
            <person name="Eisen J.A."/>
            <person name="Markowitz V."/>
            <person name="Kyrpides N.C."/>
            <person name="Klenk H.-P."/>
            <person name="Hugenholtz P."/>
        </authorList>
    </citation>
    <scope>NUCLEOTIDE SEQUENCE [LARGE SCALE GENOMIC DNA]</scope>
    <source>
        <strain evidence="3">DSM 14684 / CIP 108061 / JCM 11494 / NBRC 100937 / ID131577</strain>
    </source>
</reference>
<protein>
    <recommendedName>
        <fullName evidence="1">HTH cro/C1-type domain-containing protein</fullName>
    </recommendedName>
</protein>
<dbReference type="SUPFAM" id="SSF47413">
    <property type="entry name" value="lambda repressor-like DNA-binding domains"/>
    <property type="match status" value="1"/>
</dbReference>
<dbReference type="InterPro" id="IPR001387">
    <property type="entry name" value="Cro/C1-type_HTH"/>
</dbReference>
<dbReference type="OrthoDB" id="9803379at2"/>
<dbReference type="STRING" id="469383.Cwoe_5196"/>
<dbReference type="HOGENOM" id="CLU_2179364_0_0_11"/>
<proteinExistence type="predicted"/>
<dbReference type="AlphaFoldDB" id="D3FEB2"/>
<keyword evidence="3" id="KW-1185">Reference proteome</keyword>
<reference evidence="3" key="2">
    <citation type="submission" date="2010-01" db="EMBL/GenBank/DDBJ databases">
        <title>The complete genome of Conexibacter woesei DSM 14684.</title>
        <authorList>
            <consortium name="US DOE Joint Genome Institute (JGI-PGF)"/>
            <person name="Lucas S."/>
            <person name="Copeland A."/>
            <person name="Lapidus A."/>
            <person name="Glavina del Rio T."/>
            <person name="Dalin E."/>
            <person name="Tice H."/>
            <person name="Bruce D."/>
            <person name="Goodwin L."/>
            <person name="Pitluck S."/>
            <person name="Kyrpides N."/>
            <person name="Mavromatis K."/>
            <person name="Ivanova N."/>
            <person name="Mikhailova N."/>
            <person name="Chertkov O."/>
            <person name="Brettin T."/>
            <person name="Detter J.C."/>
            <person name="Han C."/>
            <person name="Larimer F."/>
            <person name="Land M."/>
            <person name="Hauser L."/>
            <person name="Markowitz V."/>
            <person name="Cheng J.-F."/>
            <person name="Hugenholtz P."/>
            <person name="Woyke T."/>
            <person name="Wu D."/>
            <person name="Pukall R."/>
            <person name="Steenblock K."/>
            <person name="Schneider S."/>
            <person name="Klenk H.-P."/>
            <person name="Eisen J.A."/>
        </authorList>
    </citation>
    <scope>NUCLEOTIDE SEQUENCE [LARGE SCALE GENOMIC DNA]</scope>
    <source>
        <strain evidence="3">DSM 14684 / CIP 108061 / JCM 11494 / NBRC 100937 / ID131577</strain>
    </source>
</reference>
<sequence>MVTSPAERNAAEVRRALGLAIRELRVRRGIETVSLGFVDSFLAAVERGETNLSFPQLSTLCAELGVRVSELVALYERNVAASRCLRRCARIQALRDRRRAHQQRAEERV</sequence>
<dbReference type="RefSeq" id="WP_012936655.1">
    <property type="nucleotide sequence ID" value="NC_013739.1"/>
</dbReference>
<gene>
    <name evidence="2" type="ordered locus">Cwoe_5196</name>
</gene>
<evidence type="ECO:0000259" key="1">
    <source>
        <dbReference type="PROSITE" id="PS50943"/>
    </source>
</evidence>
<name>D3FEB2_CONWI</name>
<feature type="domain" description="HTH cro/C1-type" evidence="1">
    <location>
        <begin position="40"/>
        <end position="71"/>
    </location>
</feature>
<organism evidence="2 3">
    <name type="scientific">Conexibacter woesei (strain DSM 14684 / CCUG 47730 / CIP 108061 / JCM 11494 / NBRC 100937 / ID131577)</name>
    <dbReference type="NCBI Taxonomy" id="469383"/>
    <lineage>
        <taxon>Bacteria</taxon>
        <taxon>Bacillati</taxon>
        <taxon>Actinomycetota</taxon>
        <taxon>Thermoleophilia</taxon>
        <taxon>Solirubrobacterales</taxon>
        <taxon>Conexibacteraceae</taxon>
        <taxon>Conexibacter</taxon>
    </lineage>
</organism>
<dbReference type="KEGG" id="cwo:Cwoe_5196"/>